<evidence type="ECO:0000313" key="2">
    <source>
        <dbReference type="EMBL" id="ROP37234.1"/>
    </source>
</evidence>
<name>A0A3N1H3Y7_9PSEU</name>
<protein>
    <submittedName>
        <fullName evidence="2">DDE family transposase</fullName>
    </submittedName>
</protein>
<gene>
    <name evidence="2" type="ORF">EDD40_2534</name>
</gene>
<keyword evidence="3" id="KW-1185">Reference proteome</keyword>
<dbReference type="RefSeq" id="WP_123743061.1">
    <property type="nucleotide sequence ID" value="NZ_RJKM01000001.1"/>
</dbReference>
<reference evidence="2 3" key="1">
    <citation type="submission" date="2018-11" db="EMBL/GenBank/DDBJ databases">
        <title>Sequencing the genomes of 1000 actinobacteria strains.</title>
        <authorList>
            <person name="Klenk H.-P."/>
        </authorList>
    </citation>
    <scope>NUCLEOTIDE SEQUENCE [LARGE SCALE GENOMIC DNA]</scope>
    <source>
        <strain evidence="2 3">DSM 44231</strain>
    </source>
</reference>
<dbReference type="EMBL" id="RJKM01000001">
    <property type="protein sequence ID" value="ROP37234.1"/>
    <property type="molecule type" value="Genomic_DNA"/>
</dbReference>
<dbReference type="NCBIfam" id="NF033520">
    <property type="entry name" value="transpos_IS982"/>
    <property type="match status" value="1"/>
</dbReference>
<dbReference type="GO" id="GO:0004803">
    <property type="term" value="F:transposase activity"/>
    <property type="evidence" value="ECO:0007669"/>
    <property type="project" value="InterPro"/>
</dbReference>
<accession>A0A3N1H3Y7</accession>
<dbReference type="AlphaFoldDB" id="A0A3N1H3Y7"/>
<dbReference type="OrthoDB" id="4962032at2"/>
<evidence type="ECO:0000259" key="1">
    <source>
        <dbReference type="Pfam" id="PF01609"/>
    </source>
</evidence>
<proteinExistence type="predicted"/>
<organism evidence="2 3">
    <name type="scientific">Saccharothrix texasensis</name>
    <dbReference type="NCBI Taxonomy" id="103734"/>
    <lineage>
        <taxon>Bacteria</taxon>
        <taxon>Bacillati</taxon>
        <taxon>Actinomycetota</taxon>
        <taxon>Actinomycetes</taxon>
        <taxon>Pseudonocardiales</taxon>
        <taxon>Pseudonocardiaceae</taxon>
        <taxon>Saccharothrix</taxon>
    </lineage>
</organism>
<dbReference type="InterPro" id="IPR002559">
    <property type="entry name" value="Transposase_11"/>
</dbReference>
<sequence>MTTDIDTLATALYVRTDDLLKAAPHLAPWRPKVGLRPVLTDAELVTLAVMQALLGFTSEARWLRHAHAHLGHLFRYLPRQPGYNKRLRNAACLVKAVIRLLAVDTTLWTDDVWVVDSTPVECGRSRETTRRSDLAGWAQYGYCASHSRFFWGLRLHLVCTLGGLPVAFALTGAKADERTTLLDILDADPALTAERPGQILIADRQYYGRDFEQRLADTDVELLRPARKGEAERPGAALFKPLRQTIESINQTFKAQLDLERHGGRTPAGVIVRVLQRILALTAAIWHNDHTDQPIKRSLTAYDH</sequence>
<dbReference type="GO" id="GO:0006313">
    <property type="term" value="P:DNA transposition"/>
    <property type="evidence" value="ECO:0007669"/>
    <property type="project" value="InterPro"/>
</dbReference>
<dbReference type="GO" id="GO:0003677">
    <property type="term" value="F:DNA binding"/>
    <property type="evidence" value="ECO:0007669"/>
    <property type="project" value="InterPro"/>
</dbReference>
<dbReference type="Proteomes" id="UP000268727">
    <property type="component" value="Unassembled WGS sequence"/>
</dbReference>
<comment type="caution">
    <text evidence="2">The sequence shown here is derived from an EMBL/GenBank/DDBJ whole genome shotgun (WGS) entry which is preliminary data.</text>
</comment>
<dbReference type="Pfam" id="PF01609">
    <property type="entry name" value="DDE_Tnp_1"/>
    <property type="match status" value="1"/>
</dbReference>
<feature type="domain" description="Transposase IS4-like" evidence="1">
    <location>
        <begin position="110"/>
        <end position="281"/>
    </location>
</feature>
<evidence type="ECO:0000313" key="3">
    <source>
        <dbReference type="Proteomes" id="UP000268727"/>
    </source>
</evidence>